<keyword evidence="4" id="KW-1185">Reference proteome</keyword>
<dbReference type="SUPFAM" id="SSF51735">
    <property type="entry name" value="NAD(P)-binding Rossmann-fold domains"/>
    <property type="match status" value="1"/>
</dbReference>
<proteinExistence type="predicted"/>
<evidence type="ECO:0000313" key="4">
    <source>
        <dbReference type="Proteomes" id="UP001567537"/>
    </source>
</evidence>
<evidence type="ECO:0000259" key="2">
    <source>
        <dbReference type="Pfam" id="PF13460"/>
    </source>
</evidence>
<dbReference type="Gene3D" id="3.40.50.720">
    <property type="entry name" value="NAD(P)-binding Rossmann-like Domain"/>
    <property type="match status" value="1"/>
</dbReference>
<protein>
    <submittedName>
        <fullName evidence="3">NAD(P)H-binding protein</fullName>
    </submittedName>
</protein>
<organism evidence="3 4">
    <name type="scientific">Streptomyces pimonensis</name>
    <dbReference type="NCBI Taxonomy" id="2860288"/>
    <lineage>
        <taxon>Bacteria</taxon>
        <taxon>Bacillati</taxon>
        <taxon>Actinomycetota</taxon>
        <taxon>Actinomycetes</taxon>
        <taxon>Kitasatosporales</taxon>
        <taxon>Streptomycetaceae</taxon>
        <taxon>Streptomyces</taxon>
    </lineage>
</organism>
<dbReference type="EMBL" id="JAHWZY010000023">
    <property type="protein sequence ID" value="MEZ3181259.1"/>
    <property type="molecule type" value="Genomic_DNA"/>
</dbReference>
<dbReference type="InterPro" id="IPR016040">
    <property type="entry name" value="NAD(P)-bd_dom"/>
</dbReference>
<sequence>MTRPDTPAAAVADVDAIVLTLGSDGGAHSSPEDVDHAGVRNILTAPDGRTPRIVPMTSIGVTSRSPACHHLLDGKRRSERLVRASGLPCTIVRPGWFGMNGPGEHRPVFLQGDTRRTGTPGRRRHRTPGDRTGSRGGPDLAAGDRTDLRTRRRERPRHGGPGPPVRGTGPGRSRRPGRSR</sequence>
<reference evidence="3 4" key="1">
    <citation type="journal article" date="2021" name="Res Sq">
        <title>Streptomyces Pimoensis sp. nov., Isolated From the Taklimakan Desert in Xinjiang, China.</title>
        <authorList>
            <person name="Zhang P."/>
            <person name="Luo X."/>
            <person name="Luo X."/>
            <person name="Liu Z."/>
            <person name="Xia Z."/>
            <person name="Wan C."/>
            <person name="zhang L."/>
        </authorList>
    </citation>
    <scope>NUCLEOTIDE SEQUENCE [LARGE SCALE GENOMIC DNA]</scope>
    <source>
        <strain evidence="3 4">TRM75549</strain>
    </source>
</reference>
<feature type="region of interest" description="Disordered" evidence="1">
    <location>
        <begin position="99"/>
        <end position="180"/>
    </location>
</feature>
<comment type="caution">
    <text evidence="3">The sequence shown here is derived from an EMBL/GenBank/DDBJ whole genome shotgun (WGS) entry which is preliminary data.</text>
</comment>
<gene>
    <name evidence="3" type="ORF">KYY02_21985</name>
</gene>
<dbReference type="PANTHER" id="PTHR15020">
    <property type="entry name" value="FLAVIN REDUCTASE-RELATED"/>
    <property type="match status" value="1"/>
</dbReference>
<accession>A0ABV4J2X2</accession>
<dbReference type="Proteomes" id="UP001567537">
    <property type="component" value="Unassembled WGS sequence"/>
</dbReference>
<feature type="domain" description="NAD(P)-binding" evidence="2">
    <location>
        <begin position="2"/>
        <end position="119"/>
    </location>
</feature>
<dbReference type="PANTHER" id="PTHR15020:SF50">
    <property type="entry name" value="UPF0659 PROTEIN YMR090W"/>
    <property type="match status" value="1"/>
</dbReference>
<dbReference type="InterPro" id="IPR036291">
    <property type="entry name" value="NAD(P)-bd_dom_sf"/>
</dbReference>
<evidence type="ECO:0000313" key="3">
    <source>
        <dbReference type="EMBL" id="MEZ3181259.1"/>
    </source>
</evidence>
<evidence type="ECO:0000256" key="1">
    <source>
        <dbReference type="SAM" id="MobiDB-lite"/>
    </source>
</evidence>
<name>A0ABV4J2X2_9ACTN</name>
<dbReference type="Pfam" id="PF13460">
    <property type="entry name" value="NAD_binding_10"/>
    <property type="match status" value="1"/>
</dbReference>